<evidence type="ECO:0000313" key="5">
    <source>
        <dbReference type="EMBL" id="MBI1493720.1"/>
    </source>
</evidence>
<dbReference type="InterPro" id="IPR035965">
    <property type="entry name" value="PAS-like_dom_sf"/>
</dbReference>
<keyword evidence="2" id="KW-0238">DNA-binding</keyword>
<dbReference type="AlphaFoldDB" id="A0A8J7IX98"/>
<dbReference type="GO" id="GO:0006355">
    <property type="term" value="P:regulation of DNA-templated transcription"/>
    <property type="evidence" value="ECO:0007669"/>
    <property type="project" value="InterPro"/>
</dbReference>
<gene>
    <name evidence="5" type="ORF">H1D41_08755</name>
</gene>
<dbReference type="Pfam" id="PF00196">
    <property type="entry name" value="GerE"/>
    <property type="match status" value="1"/>
</dbReference>
<comment type="caution">
    <text evidence="5">The sequence shown here is derived from an EMBL/GenBank/DDBJ whole genome shotgun (WGS) entry which is preliminary data.</text>
</comment>
<dbReference type="Proteomes" id="UP000640583">
    <property type="component" value="Unassembled WGS sequence"/>
</dbReference>
<name>A0A8J7IX98_9RHOB</name>
<dbReference type="EMBL" id="JADCKQ010000005">
    <property type="protein sequence ID" value="MBI1493720.1"/>
    <property type="molecule type" value="Genomic_DNA"/>
</dbReference>
<keyword evidence="3" id="KW-0804">Transcription</keyword>
<dbReference type="PROSITE" id="PS00622">
    <property type="entry name" value="HTH_LUXR_1"/>
    <property type="match status" value="1"/>
</dbReference>
<dbReference type="Gene3D" id="1.10.10.10">
    <property type="entry name" value="Winged helix-like DNA-binding domain superfamily/Winged helix DNA-binding domain"/>
    <property type="match status" value="1"/>
</dbReference>
<evidence type="ECO:0000256" key="1">
    <source>
        <dbReference type="ARBA" id="ARBA00023015"/>
    </source>
</evidence>
<feature type="domain" description="HTH luxR-type" evidence="4">
    <location>
        <begin position="118"/>
        <end position="183"/>
    </location>
</feature>
<evidence type="ECO:0000256" key="2">
    <source>
        <dbReference type="ARBA" id="ARBA00023125"/>
    </source>
</evidence>
<dbReference type="CDD" id="cd00130">
    <property type="entry name" value="PAS"/>
    <property type="match status" value="1"/>
</dbReference>
<evidence type="ECO:0000313" key="6">
    <source>
        <dbReference type="Proteomes" id="UP000640583"/>
    </source>
</evidence>
<organism evidence="5 6">
    <name type="scientific">Halocynthiibacter styelae</name>
    <dbReference type="NCBI Taxonomy" id="2761955"/>
    <lineage>
        <taxon>Bacteria</taxon>
        <taxon>Pseudomonadati</taxon>
        <taxon>Pseudomonadota</taxon>
        <taxon>Alphaproteobacteria</taxon>
        <taxon>Rhodobacterales</taxon>
        <taxon>Paracoccaceae</taxon>
        <taxon>Halocynthiibacter</taxon>
    </lineage>
</organism>
<evidence type="ECO:0000259" key="4">
    <source>
        <dbReference type="PROSITE" id="PS50043"/>
    </source>
</evidence>
<dbReference type="PROSITE" id="PS50043">
    <property type="entry name" value="HTH_LUXR_2"/>
    <property type="match status" value="1"/>
</dbReference>
<protein>
    <submittedName>
        <fullName evidence="5">Helix-turn-helix domain-containing protein</fullName>
    </submittedName>
</protein>
<reference evidence="5" key="1">
    <citation type="submission" date="2020-10" db="EMBL/GenBank/DDBJ databases">
        <title>Paenihalocynthiibacter styelae gen. nov., sp. nov., isolated from stalked sea squirt Styela clava.</title>
        <authorList>
            <person name="Kim Y.-O."/>
            <person name="Yoon J.-H."/>
        </authorList>
    </citation>
    <scope>NUCLEOTIDE SEQUENCE</scope>
    <source>
        <strain evidence="5">MYP1-1</strain>
    </source>
</reference>
<evidence type="ECO:0000256" key="3">
    <source>
        <dbReference type="ARBA" id="ARBA00023163"/>
    </source>
</evidence>
<dbReference type="CDD" id="cd06170">
    <property type="entry name" value="LuxR_C_like"/>
    <property type="match status" value="1"/>
</dbReference>
<dbReference type="PANTHER" id="PTHR44688">
    <property type="entry name" value="DNA-BINDING TRANSCRIPTIONAL ACTIVATOR DEVR_DOSR"/>
    <property type="match status" value="1"/>
</dbReference>
<dbReference type="SMART" id="SM00421">
    <property type="entry name" value="HTH_LUXR"/>
    <property type="match status" value="1"/>
</dbReference>
<dbReference type="InterPro" id="IPR000792">
    <property type="entry name" value="Tscrpt_reg_LuxR_C"/>
</dbReference>
<dbReference type="PRINTS" id="PR00038">
    <property type="entry name" value="HTHLUXR"/>
</dbReference>
<dbReference type="PANTHER" id="PTHR44688:SF16">
    <property type="entry name" value="DNA-BINDING TRANSCRIPTIONAL ACTIVATOR DEVR_DOSR"/>
    <property type="match status" value="1"/>
</dbReference>
<dbReference type="InterPro" id="IPR016032">
    <property type="entry name" value="Sig_transdc_resp-reg_C-effctor"/>
</dbReference>
<proteinExistence type="predicted"/>
<dbReference type="InterPro" id="IPR036388">
    <property type="entry name" value="WH-like_DNA-bd_sf"/>
</dbReference>
<dbReference type="InterPro" id="IPR000014">
    <property type="entry name" value="PAS"/>
</dbReference>
<dbReference type="SUPFAM" id="SSF55785">
    <property type="entry name" value="PYP-like sensor domain (PAS domain)"/>
    <property type="match status" value="1"/>
</dbReference>
<dbReference type="RefSeq" id="WP_228848541.1">
    <property type="nucleotide sequence ID" value="NZ_JADCKQ010000005.1"/>
</dbReference>
<dbReference type="SUPFAM" id="SSF46894">
    <property type="entry name" value="C-terminal effector domain of the bipartite response regulators"/>
    <property type="match status" value="1"/>
</dbReference>
<keyword evidence="6" id="KW-1185">Reference proteome</keyword>
<dbReference type="Gene3D" id="3.30.450.20">
    <property type="entry name" value="PAS domain"/>
    <property type="match status" value="1"/>
</dbReference>
<keyword evidence="1" id="KW-0805">Transcription regulation</keyword>
<dbReference type="GO" id="GO:0003677">
    <property type="term" value="F:DNA binding"/>
    <property type="evidence" value="ECO:0007669"/>
    <property type="project" value="UniProtKB-KW"/>
</dbReference>
<accession>A0A8J7IX98</accession>
<dbReference type="Pfam" id="PF13188">
    <property type="entry name" value="PAS_8"/>
    <property type="match status" value="1"/>
</dbReference>
<sequence>MDLATDVDALAFDLAPIGIVMTENRVIRSVNQVFADLTGRSKPMLVGLSFRELYGSAREFEDFRDIGLAVLKRGDIYTDERLLAKQGGVATWCRFRARTLTPAEPLARVVMSYAAISDAPRAIRLTPREREVVVFLSQGKTSKEIAKALGLSPRTIEDVRARLLKKLDVRNVTELLSKLSRGDF</sequence>